<dbReference type="EMBL" id="MN738864">
    <property type="protein sequence ID" value="QHT28773.1"/>
    <property type="molecule type" value="Genomic_DNA"/>
</dbReference>
<sequence length="42" mass="4920">MDKQSLWEELAYGFKKFIPLKWNNNITVTAVKLCEIFDLSQG</sequence>
<reference evidence="1" key="1">
    <citation type="journal article" date="2020" name="Nature">
        <title>Giant virus diversity and host interactions through global metagenomics.</title>
        <authorList>
            <person name="Schulz F."/>
            <person name="Roux S."/>
            <person name="Paez-Espino D."/>
            <person name="Jungbluth S."/>
            <person name="Walsh D.A."/>
            <person name="Denef V.J."/>
            <person name="McMahon K.D."/>
            <person name="Konstantinidis K.T."/>
            <person name="Eloe-Fadrosh E.A."/>
            <person name="Kyrpides N.C."/>
            <person name="Woyke T."/>
        </authorList>
    </citation>
    <scope>NUCLEOTIDE SEQUENCE</scope>
    <source>
        <strain evidence="1">GVMAG-M-3300001351-8</strain>
    </source>
</reference>
<evidence type="ECO:0000313" key="1">
    <source>
        <dbReference type="EMBL" id="QHT28773.1"/>
    </source>
</evidence>
<name>A0A6C0EK11_9ZZZZ</name>
<organism evidence="1">
    <name type="scientific">viral metagenome</name>
    <dbReference type="NCBI Taxonomy" id="1070528"/>
    <lineage>
        <taxon>unclassified sequences</taxon>
        <taxon>metagenomes</taxon>
        <taxon>organismal metagenomes</taxon>
    </lineage>
</organism>
<protein>
    <submittedName>
        <fullName evidence="1">Uncharacterized protein</fullName>
    </submittedName>
</protein>
<proteinExistence type="predicted"/>
<dbReference type="AlphaFoldDB" id="A0A6C0EK11"/>
<accession>A0A6C0EK11</accession>